<name>J3N190_ORYBR</name>
<reference evidence="1" key="2">
    <citation type="submission" date="2013-04" db="UniProtKB">
        <authorList>
            <consortium name="EnsemblPlants"/>
        </authorList>
    </citation>
    <scope>IDENTIFICATION</scope>
</reference>
<dbReference type="AlphaFoldDB" id="J3N190"/>
<dbReference type="Gramene" id="OB10G12880.1">
    <property type="protein sequence ID" value="OB10G12880.1"/>
    <property type="gene ID" value="OB10G12880"/>
</dbReference>
<keyword evidence="2" id="KW-1185">Reference proteome</keyword>
<dbReference type="HOGENOM" id="CLU_2945382_0_0_1"/>
<evidence type="ECO:0000313" key="1">
    <source>
        <dbReference type="EnsemblPlants" id="OB10G12880.1"/>
    </source>
</evidence>
<accession>J3N190</accession>
<dbReference type="EnsemblPlants" id="OB10G12880.1">
    <property type="protein sequence ID" value="OB10G12880.1"/>
    <property type="gene ID" value="OB10G12880"/>
</dbReference>
<reference evidence="1" key="1">
    <citation type="journal article" date="2013" name="Nat. Commun.">
        <title>Whole-genome sequencing of Oryza brachyantha reveals mechanisms underlying Oryza genome evolution.</title>
        <authorList>
            <person name="Chen J."/>
            <person name="Huang Q."/>
            <person name="Gao D."/>
            <person name="Wang J."/>
            <person name="Lang Y."/>
            <person name="Liu T."/>
            <person name="Li B."/>
            <person name="Bai Z."/>
            <person name="Luis Goicoechea J."/>
            <person name="Liang C."/>
            <person name="Chen C."/>
            <person name="Zhang W."/>
            <person name="Sun S."/>
            <person name="Liao Y."/>
            <person name="Zhang X."/>
            <person name="Yang L."/>
            <person name="Song C."/>
            <person name="Wang M."/>
            <person name="Shi J."/>
            <person name="Liu G."/>
            <person name="Liu J."/>
            <person name="Zhou H."/>
            <person name="Zhou W."/>
            <person name="Yu Q."/>
            <person name="An N."/>
            <person name="Chen Y."/>
            <person name="Cai Q."/>
            <person name="Wang B."/>
            <person name="Liu B."/>
            <person name="Min J."/>
            <person name="Huang Y."/>
            <person name="Wu H."/>
            <person name="Li Z."/>
            <person name="Zhang Y."/>
            <person name="Yin Y."/>
            <person name="Song W."/>
            <person name="Jiang J."/>
            <person name="Jackson S.A."/>
            <person name="Wing R.A."/>
            <person name="Wang J."/>
            <person name="Chen M."/>
        </authorList>
    </citation>
    <scope>NUCLEOTIDE SEQUENCE [LARGE SCALE GENOMIC DNA]</scope>
    <source>
        <strain evidence="1">cv. IRGC 101232</strain>
    </source>
</reference>
<protein>
    <submittedName>
        <fullName evidence="1">Uncharacterized protein</fullName>
    </submittedName>
</protein>
<sequence>MAMCARAKGLAIGQENWNPCYVGATVHWKICSTNTLNHEVNYYGKYYVTLKDGFADRGLW</sequence>
<organism evidence="1">
    <name type="scientific">Oryza brachyantha</name>
    <name type="common">malo sina</name>
    <dbReference type="NCBI Taxonomy" id="4533"/>
    <lineage>
        <taxon>Eukaryota</taxon>
        <taxon>Viridiplantae</taxon>
        <taxon>Streptophyta</taxon>
        <taxon>Embryophyta</taxon>
        <taxon>Tracheophyta</taxon>
        <taxon>Spermatophyta</taxon>
        <taxon>Magnoliopsida</taxon>
        <taxon>Liliopsida</taxon>
        <taxon>Poales</taxon>
        <taxon>Poaceae</taxon>
        <taxon>BOP clade</taxon>
        <taxon>Oryzoideae</taxon>
        <taxon>Oryzeae</taxon>
        <taxon>Oryzinae</taxon>
        <taxon>Oryza</taxon>
    </lineage>
</organism>
<proteinExistence type="predicted"/>
<dbReference type="Proteomes" id="UP000006038">
    <property type="component" value="Chromosome 10"/>
</dbReference>
<evidence type="ECO:0000313" key="2">
    <source>
        <dbReference type="Proteomes" id="UP000006038"/>
    </source>
</evidence>